<evidence type="ECO:0000256" key="1">
    <source>
        <dbReference type="SAM" id="MobiDB-lite"/>
    </source>
</evidence>
<accession>A0A0C2FPH4</accession>
<sequence length="572" mass="61448">MAILTSPYTVVGVCGLICSVYAGHSGNACHSSHPGYPGNTGYTLYGQLTHKRVLRHTLEKAARKFNLGSNWLAPSVDASALGLPLNLVQRSREQNQVLFVTTTTSTLSDTPSLVLRSLDHLYTFKAALCSYAQTGDHYRLEDAVDELRRYILAQAHHGGAHCRRQQLLSKRELLRQYPTLSSFSETHLADVNRMYRRAYGGPELECGIEADGLSSSPPVVVSSEATSVPIPVPSTADKLPRLSLETNCVGSTGGVDADEEQATPTAAPAEKAATPPSLTWTSFLNISSSDPPMLLPLLGSAAERRNRFRRKMDGEERKEGNGQDKTREDESDNASDVLSETSTIASSLPSLSSSLLSILSDDEDLCTTRGPKELSVVIEDSESPVLGAVKSRVPEFCTSSPSSPIILRPASARPFATSPAKVPSSPNKLLPVLTLQTSFDTNPTKTTKAISSTANESPKDGKGEEEEEEQLTARPINNTRMNGGGSIFFGAASIGEMLQDVGDSTALLSPAEDTVDPFHLPRFSRASILVSPVVAGAPQPPKDYDDISPITRSEWGFLMGDQTGRQVTVTTF</sequence>
<evidence type="ECO:0000313" key="4">
    <source>
        <dbReference type="Proteomes" id="UP000031575"/>
    </source>
</evidence>
<evidence type="ECO:0000313" key="3">
    <source>
        <dbReference type="EMBL" id="KIH92968.1"/>
    </source>
</evidence>
<organism evidence="3 4">
    <name type="scientific">Sporothrix brasiliensis 5110</name>
    <dbReference type="NCBI Taxonomy" id="1398154"/>
    <lineage>
        <taxon>Eukaryota</taxon>
        <taxon>Fungi</taxon>
        <taxon>Dikarya</taxon>
        <taxon>Ascomycota</taxon>
        <taxon>Pezizomycotina</taxon>
        <taxon>Sordariomycetes</taxon>
        <taxon>Sordariomycetidae</taxon>
        <taxon>Ophiostomatales</taxon>
        <taxon>Ophiostomataceae</taxon>
        <taxon>Sporothrix</taxon>
    </lineage>
</organism>
<comment type="caution">
    <text evidence="3">The sequence shown here is derived from an EMBL/GenBank/DDBJ whole genome shotgun (WGS) entry which is preliminary data.</text>
</comment>
<dbReference type="HOGENOM" id="CLU_025449_1_0_1"/>
<evidence type="ECO:0000259" key="2">
    <source>
        <dbReference type="Pfam" id="PF24483"/>
    </source>
</evidence>
<dbReference type="AlphaFoldDB" id="A0A0C2FPH4"/>
<feature type="domain" description="DUF7582" evidence="2">
    <location>
        <begin position="50"/>
        <end position="200"/>
    </location>
</feature>
<keyword evidence="4" id="KW-1185">Reference proteome</keyword>
<feature type="region of interest" description="Disordered" evidence="1">
    <location>
        <begin position="441"/>
        <end position="471"/>
    </location>
</feature>
<dbReference type="OrthoDB" id="5350192at2759"/>
<dbReference type="RefSeq" id="XP_040620978.1">
    <property type="nucleotide sequence ID" value="XM_040760883.1"/>
</dbReference>
<feature type="region of interest" description="Disordered" evidence="1">
    <location>
        <begin position="306"/>
        <end position="343"/>
    </location>
</feature>
<dbReference type="Pfam" id="PF24483">
    <property type="entry name" value="DUF7582"/>
    <property type="match status" value="1"/>
</dbReference>
<dbReference type="Proteomes" id="UP000031575">
    <property type="component" value="Unassembled WGS sequence"/>
</dbReference>
<feature type="compositionally biased region" description="Polar residues" evidence="1">
    <location>
        <begin position="334"/>
        <end position="343"/>
    </location>
</feature>
<reference evidence="3 4" key="1">
    <citation type="journal article" date="2014" name="BMC Genomics">
        <title>Comparative genomics of the major fungal agents of human and animal Sporotrichosis: Sporothrix schenckii and Sporothrix brasiliensis.</title>
        <authorList>
            <person name="Teixeira M.M."/>
            <person name="de Almeida L.G."/>
            <person name="Kubitschek-Barreira P."/>
            <person name="Alves F.L."/>
            <person name="Kioshima E.S."/>
            <person name="Abadio A.K."/>
            <person name="Fernandes L."/>
            <person name="Derengowski L.S."/>
            <person name="Ferreira K.S."/>
            <person name="Souza R.C."/>
            <person name="Ruiz J.C."/>
            <person name="de Andrade N.C."/>
            <person name="Paes H.C."/>
            <person name="Nicola A.M."/>
            <person name="Albuquerque P."/>
            <person name="Gerber A.L."/>
            <person name="Martins V.P."/>
            <person name="Peconick L.D."/>
            <person name="Neto A.V."/>
            <person name="Chaucanez C.B."/>
            <person name="Silva P.A."/>
            <person name="Cunha O.L."/>
            <person name="de Oliveira F.F."/>
            <person name="dos Santos T.C."/>
            <person name="Barros A.L."/>
            <person name="Soares M.A."/>
            <person name="de Oliveira L.M."/>
            <person name="Marini M.M."/>
            <person name="Villalobos-Duno H."/>
            <person name="Cunha M.M."/>
            <person name="de Hoog S."/>
            <person name="da Silveira J.F."/>
            <person name="Henrissat B."/>
            <person name="Nino-Vega G.A."/>
            <person name="Cisalpino P.S."/>
            <person name="Mora-Montes H.M."/>
            <person name="Almeida S.R."/>
            <person name="Stajich J.E."/>
            <person name="Lopes-Bezerra L.M."/>
            <person name="Vasconcelos A.T."/>
            <person name="Felipe M.S."/>
        </authorList>
    </citation>
    <scope>NUCLEOTIDE SEQUENCE [LARGE SCALE GENOMIC DNA]</scope>
    <source>
        <strain evidence="3 4">5110</strain>
    </source>
</reference>
<feature type="region of interest" description="Disordered" evidence="1">
    <location>
        <begin position="250"/>
        <end position="274"/>
    </location>
</feature>
<protein>
    <recommendedName>
        <fullName evidence="2">DUF7582 domain-containing protein</fullName>
    </recommendedName>
</protein>
<dbReference type="GeneID" id="63675804"/>
<name>A0A0C2FPH4_9PEZI</name>
<feature type="compositionally biased region" description="Low complexity" evidence="1">
    <location>
        <begin position="262"/>
        <end position="274"/>
    </location>
</feature>
<feature type="compositionally biased region" description="Polar residues" evidence="1">
    <location>
        <begin position="441"/>
        <end position="456"/>
    </location>
</feature>
<dbReference type="VEuPathDB" id="FungiDB:SPBR_02580"/>
<dbReference type="EMBL" id="AWTV01000006">
    <property type="protein sequence ID" value="KIH92968.1"/>
    <property type="molecule type" value="Genomic_DNA"/>
</dbReference>
<feature type="compositionally biased region" description="Basic and acidic residues" evidence="1">
    <location>
        <begin position="311"/>
        <end position="328"/>
    </location>
</feature>
<gene>
    <name evidence="3" type="ORF">SPBR_02580</name>
</gene>
<dbReference type="InterPro" id="IPR056004">
    <property type="entry name" value="DUF7582"/>
</dbReference>
<proteinExistence type="predicted"/>